<dbReference type="Gene3D" id="1.20.5.190">
    <property type="match status" value="1"/>
</dbReference>
<protein>
    <submittedName>
        <fullName evidence="3">Uncharacterized protein</fullName>
    </submittedName>
</protein>
<feature type="region of interest" description="Disordered" evidence="2">
    <location>
        <begin position="1"/>
        <end position="34"/>
    </location>
</feature>
<comment type="caution">
    <text evidence="3">The sequence shown here is derived from an EMBL/GenBank/DDBJ whole genome shotgun (WGS) entry which is preliminary data.</text>
</comment>
<dbReference type="EMBL" id="JAACNO010000218">
    <property type="protein sequence ID" value="KAF4148823.1"/>
    <property type="molecule type" value="Genomic_DNA"/>
</dbReference>
<dbReference type="Proteomes" id="UP000704712">
    <property type="component" value="Unassembled WGS sequence"/>
</dbReference>
<dbReference type="PROSITE" id="PS50096">
    <property type="entry name" value="IQ"/>
    <property type="match status" value="1"/>
</dbReference>
<evidence type="ECO:0000313" key="3">
    <source>
        <dbReference type="EMBL" id="KAF4148823.1"/>
    </source>
</evidence>
<feature type="region of interest" description="Disordered" evidence="2">
    <location>
        <begin position="720"/>
        <end position="745"/>
    </location>
</feature>
<keyword evidence="1" id="KW-0175">Coiled coil</keyword>
<organism evidence="3 4">
    <name type="scientific">Phytophthora infestans</name>
    <name type="common">Potato late blight agent</name>
    <name type="synonym">Botrytis infestans</name>
    <dbReference type="NCBI Taxonomy" id="4787"/>
    <lineage>
        <taxon>Eukaryota</taxon>
        <taxon>Sar</taxon>
        <taxon>Stramenopiles</taxon>
        <taxon>Oomycota</taxon>
        <taxon>Peronosporomycetes</taxon>
        <taxon>Peronosporales</taxon>
        <taxon>Peronosporaceae</taxon>
        <taxon>Phytophthora</taxon>
    </lineage>
</organism>
<feature type="coiled-coil region" evidence="1">
    <location>
        <begin position="763"/>
        <end position="870"/>
    </location>
</feature>
<evidence type="ECO:0000313" key="4">
    <source>
        <dbReference type="Proteomes" id="UP000704712"/>
    </source>
</evidence>
<evidence type="ECO:0000256" key="1">
    <source>
        <dbReference type="SAM" id="Coils"/>
    </source>
</evidence>
<sequence>MPMQFRVRAHEDIPTKSLGGAPFQTDDSYDNGKPNGVETEWHIRPGELQSIRQLQQLKTHTQVELQPTANQGQVKSVNSAKKTVVDTGSKKMKTTLLDLTPEPINYIKLRRTEQSKRASIRNRGAIASVVAQEIIAPVTSPPRVTAAIPRQEFQMPCPSPPKCLVPDVPALLLKLEDQPKGRIDTKPLDSATYSLAREQHRTRLEAIQEDTKVHALLADIRASSLASVYKFTPLFKLYARRRLRSRWHVWREYVAWHDEEQRRLETLAPFAVHIQRVFRFRSQRWARRRRNLQALYAQWEAARTVQCCVRKWLNRRERLLNLTVLHAARLQAAWRGRVTRKQVKRDLQTRLRLLLTSISPTGNLHRLHEIARGDRRLATKLNAMLVLVTETHVAVEVSRGQQRAPKSAAIAARNAARPVEATRRQLFHAVHELRQLVAKREQQLQAAKERFLEAKRARHEQKRAAHEEILRKELAQTTDRLAQARERELMHRVELEMREFMRSLRTLEEDMRIRQTLKRKRREQEENALMLIEEYQTRYVVAESQRRELEARDRLLEVSKREKFFQERAQRQLRDMEDIMRIDAEKKDELERQRLIDREEEKTRWADLSKVAKIEAQERLRRREQEEEEIRWRLEAEHDGERARLRENEHLKEELRRQKYGEMKKEQKERELMDEADKSSRRWHFAEKKNAAVEHWEVKREKERTKYSLDPLQFAKVETQKALEERQRRENNLMRDEDSRSRNVEEKERKEAYFKLCRDRKRLRDIERRREANETAMMRIEDEHDEMIRRIQQKAEEYRNTLEQMQKMADQVANKQKDRLQEARNRKLMYDEENQQRRVQQAQLQLDRILEKHEREAMEEEDRRAQNLDTLEARLHDKRVREKRNMHMMREDAITMERQAWEDEGTQLEKLLWSPQEATALRHMVVDYPHFLRLNVEVFMEFVEKFKGHPPLDLDYDAVRAHLAIEHTLTEDNIPPKKRKARRFFYHEFFDKDPIMEEIYRRRFPQPEPPTSGPGSMNQQTRDRWKKVAAHFLGRSWGSEASRRGFLLMQNGEYAAACKCLLEAVHSMQYTRFEDPSAPCTYQDVPPALLRQLGRCLLKHYQACFQWDYLNKSLFFFQKASTHLMFLSNPSFLQEIAFALELNRDYRHAAEILGGVILCFPRYTRLIEVIFRAGIVMISLKMFRQSREYVLHTMDASPFGWESVDIVLLAARIMELEGKSSRALCAVAYEDAYRKVLRGSQHYVYSTWQDWIKAPETWRELGDRYLERQELVLAKDAYLVMRKRQTHKSSELTSKRKAVMAALRRQQTDKEIPVSMFDDSDWMRLSCAFALLNDRSKAVTAMGNWLRVGGGYRARVAERFHRWPLVRWKLLTGMTVPAKVTQWLDDQQKAKTEADTQLRLERAAKRQEAL</sequence>
<proteinExistence type="predicted"/>
<feature type="coiled-coil region" evidence="1">
    <location>
        <begin position="430"/>
        <end position="593"/>
    </location>
</feature>
<accession>A0A8S9V8B0</accession>
<gene>
    <name evidence="3" type="ORF">GN958_ATG02021</name>
</gene>
<reference evidence="3" key="1">
    <citation type="submission" date="2020-03" db="EMBL/GenBank/DDBJ databases">
        <title>Hybrid Assembly of Korean Phytophthora infestans isolates.</title>
        <authorList>
            <person name="Prokchorchik M."/>
            <person name="Lee Y."/>
            <person name="Seo J."/>
            <person name="Cho J.-H."/>
            <person name="Park Y.-E."/>
            <person name="Jang D.-C."/>
            <person name="Im J.-S."/>
            <person name="Choi J.-G."/>
            <person name="Park H.-J."/>
            <person name="Lee G.-B."/>
            <person name="Lee Y.-G."/>
            <person name="Hong S.-Y."/>
            <person name="Cho K."/>
            <person name="Sohn K.H."/>
        </authorList>
    </citation>
    <scope>NUCLEOTIDE SEQUENCE</scope>
    <source>
        <strain evidence="3">KR_2_A2</strain>
    </source>
</reference>
<evidence type="ECO:0000256" key="2">
    <source>
        <dbReference type="SAM" id="MobiDB-lite"/>
    </source>
</evidence>
<name>A0A8S9V8B0_PHYIN</name>